<feature type="compositionally biased region" description="Basic and acidic residues" evidence="1">
    <location>
        <begin position="11"/>
        <end position="30"/>
    </location>
</feature>
<sequence length="106" mass="11858">MRATHAQHGITEIRRVGDTDKKCIPQHRDPPQLTQAEHLLIARRSESISFKLDRKHLSPKFANCISFEGGIKKLKVVGLGRHPITTPTSGKSMITKPTPKLEKRAS</sequence>
<keyword evidence="2" id="KW-1185">Reference proteome</keyword>
<accession>A0A7E4ZV96</accession>
<name>A0A7E4ZV96_PANRE</name>
<dbReference type="WBParaSite" id="Pan_g19729.t1">
    <property type="protein sequence ID" value="Pan_g19729.t1"/>
    <property type="gene ID" value="Pan_g19729"/>
</dbReference>
<evidence type="ECO:0000313" key="2">
    <source>
        <dbReference type="Proteomes" id="UP000492821"/>
    </source>
</evidence>
<dbReference type="AlphaFoldDB" id="A0A7E4ZV96"/>
<dbReference type="Proteomes" id="UP000492821">
    <property type="component" value="Unassembled WGS sequence"/>
</dbReference>
<feature type="region of interest" description="Disordered" evidence="1">
    <location>
        <begin position="1"/>
        <end position="30"/>
    </location>
</feature>
<evidence type="ECO:0000313" key="3">
    <source>
        <dbReference type="WBParaSite" id="Pan_g19729.t1"/>
    </source>
</evidence>
<reference evidence="2" key="1">
    <citation type="journal article" date="2013" name="Genetics">
        <title>The draft genome and transcriptome of Panagrellus redivivus are shaped by the harsh demands of a free-living lifestyle.</title>
        <authorList>
            <person name="Srinivasan J."/>
            <person name="Dillman A.R."/>
            <person name="Macchietto M.G."/>
            <person name="Heikkinen L."/>
            <person name="Lakso M."/>
            <person name="Fracchia K.M."/>
            <person name="Antoshechkin I."/>
            <person name="Mortazavi A."/>
            <person name="Wong G."/>
            <person name="Sternberg P.W."/>
        </authorList>
    </citation>
    <scope>NUCLEOTIDE SEQUENCE [LARGE SCALE GENOMIC DNA]</scope>
    <source>
        <strain evidence="2">MT8872</strain>
    </source>
</reference>
<proteinExistence type="predicted"/>
<reference evidence="3" key="2">
    <citation type="submission" date="2020-10" db="UniProtKB">
        <authorList>
            <consortium name="WormBaseParasite"/>
        </authorList>
    </citation>
    <scope>IDENTIFICATION</scope>
</reference>
<evidence type="ECO:0000256" key="1">
    <source>
        <dbReference type="SAM" id="MobiDB-lite"/>
    </source>
</evidence>
<organism evidence="2 3">
    <name type="scientific">Panagrellus redivivus</name>
    <name type="common">Microworm</name>
    <dbReference type="NCBI Taxonomy" id="6233"/>
    <lineage>
        <taxon>Eukaryota</taxon>
        <taxon>Metazoa</taxon>
        <taxon>Ecdysozoa</taxon>
        <taxon>Nematoda</taxon>
        <taxon>Chromadorea</taxon>
        <taxon>Rhabditida</taxon>
        <taxon>Tylenchina</taxon>
        <taxon>Panagrolaimomorpha</taxon>
        <taxon>Panagrolaimoidea</taxon>
        <taxon>Panagrolaimidae</taxon>
        <taxon>Panagrellus</taxon>
    </lineage>
</organism>
<protein>
    <submittedName>
        <fullName evidence="3">Uncharacterized protein</fullName>
    </submittedName>
</protein>
<feature type="region of interest" description="Disordered" evidence="1">
    <location>
        <begin position="82"/>
        <end position="106"/>
    </location>
</feature>